<keyword evidence="2" id="KW-0121">Carboxypeptidase</keyword>
<feature type="transmembrane region" description="Helical" evidence="4">
    <location>
        <begin position="49"/>
        <end position="69"/>
    </location>
</feature>
<dbReference type="InterPro" id="IPR005311">
    <property type="entry name" value="PBP_dimer"/>
</dbReference>
<keyword evidence="4" id="KW-1133">Transmembrane helix</keyword>
<reference evidence="7 8" key="1">
    <citation type="submission" date="2018-04" db="EMBL/GenBank/DDBJ databases">
        <title>Genomic Encyclopedia of Type Strains, Phase III (KMG-III): the genomes of soil and plant-associated and newly described type strains.</title>
        <authorList>
            <person name="Whitman W."/>
        </authorList>
    </citation>
    <scope>NUCLEOTIDE SEQUENCE [LARGE SCALE GENOMIC DNA]</scope>
    <source>
        <strain evidence="7 8">KA25</strain>
    </source>
</reference>
<dbReference type="Proteomes" id="UP000244060">
    <property type="component" value="Unassembled WGS sequence"/>
</dbReference>
<dbReference type="SUPFAM" id="SSF56601">
    <property type="entry name" value="beta-lactamase/transpeptidase-like"/>
    <property type="match status" value="1"/>
</dbReference>
<dbReference type="GO" id="GO:0005886">
    <property type="term" value="C:plasma membrane"/>
    <property type="evidence" value="ECO:0007669"/>
    <property type="project" value="TreeGrafter"/>
</dbReference>
<dbReference type="InterPro" id="IPR012338">
    <property type="entry name" value="Beta-lactam/transpept-like"/>
</dbReference>
<evidence type="ECO:0000256" key="3">
    <source>
        <dbReference type="ARBA" id="ARBA00023136"/>
    </source>
</evidence>
<keyword evidence="8" id="KW-1185">Reference proteome</keyword>
<accession>A0A2T5K6Q9</accession>
<dbReference type="InterPro" id="IPR036138">
    <property type="entry name" value="PBP_dimer_sf"/>
</dbReference>
<dbReference type="Pfam" id="PF00905">
    <property type="entry name" value="Transpeptidase"/>
    <property type="match status" value="1"/>
</dbReference>
<dbReference type="RefSeq" id="WP_108221056.1">
    <property type="nucleotide sequence ID" value="NZ_CP090021.1"/>
</dbReference>
<dbReference type="EMBL" id="QAOT01000009">
    <property type="protein sequence ID" value="PTR18101.1"/>
    <property type="molecule type" value="Genomic_DNA"/>
</dbReference>
<dbReference type="Gene3D" id="3.40.710.10">
    <property type="entry name" value="DD-peptidase/beta-lactamase superfamily"/>
    <property type="match status" value="1"/>
</dbReference>
<feature type="domain" description="Penicillin-binding protein transpeptidase" evidence="5">
    <location>
        <begin position="261"/>
        <end position="570"/>
    </location>
</feature>
<dbReference type="Gene3D" id="3.90.1310.10">
    <property type="entry name" value="Penicillin-binding protein 2a (Domain 2)"/>
    <property type="match status" value="1"/>
</dbReference>
<evidence type="ECO:0000256" key="4">
    <source>
        <dbReference type="SAM" id="Phobius"/>
    </source>
</evidence>
<protein>
    <submittedName>
        <fullName evidence="7">Cell division protein FtsI (Penicillin-binding protein 3)</fullName>
    </submittedName>
</protein>
<keyword evidence="2" id="KW-0645">Protease</keyword>
<evidence type="ECO:0000256" key="1">
    <source>
        <dbReference type="ARBA" id="ARBA00004370"/>
    </source>
</evidence>
<keyword evidence="3 4" id="KW-0472">Membrane</keyword>
<dbReference type="SUPFAM" id="SSF56519">
    <property type="entry name" value="Penicillin binding protein dimerisation domain"/>
    <property type="match status" value="1"/>
</dbReference>
<dbReference type="PANTHER" id="PTHR30627">
    <property type="entry name" value="PEPTIDOGLYCAN D,D-TRANSPEPTIDASE"/>
    <property type="match status" value="1"/>
</dbReference>
<dbReference type="GO" id="GO:0004180">
    <property type="term" value="F:carboxypeptidase activity"/>
    <property type="evidence" value="ECO:0007669"/>
    <property type="project" value="UniProtKB-KW"/>
</dbReference>
<dbReference type="PANTHER" id="PTHR30627:SF1">
    <property type="entry name" value="PEPTIDOGLYCAN D,D-TRANSPEPTIDASE FTSI"/>
    <property type="match status" value="1"/>
</dbReference>
<dbReference type="Pfam" id="PF03717">
    <property type="entry name" value="PBP_dimer"/>
    <property type="match status" value="1"/>
</dbReference>
<evidence type="ECO:0000313" key="7">
    <source>
        <dbReference type="EMBL" id="PTR18101.1"/>
    </source>
</evidence>
<dbReference type="InterPro" id="IPR001460">
    <property type="entry name" value="PCN-bd_Tpept"/>
</dbReference>
<comment type="caution">
    <text evidence="7">The sequence shown here is derived from an EMBL/GenBank/DDBJ whole genome shotgun (WGS) entry which is preliminary data.</text>
</comment>
<feature type="domain" description="Penicillin-binding protein dimerisation" evidence="6">
    <location>
        <begin position="90"/>
        <end position="223"/>
    </location>
</feature>
<dbReference type="GO" id="GO:0071555">
    <property type="term" value="P:cell wall organization"/>
    <property type="evidence" value="ECO:0007669"/>
    <property type="project" value="TreeGrafter"/>
</dbReference>
<keyword evidence="7" id="KW-0132">Cell division</keyword>
<dbReference type="Gene3D" id="3.30.450.330">
    <property type="match status" value="1"/>
</dbReference>
<evidence type="ECO:0000256" key="2">
    <source>
        <dbReference type="ARBA" id="ARBA00022645"/>
    </source>
</evidence>
<name>A0A2T5K6Q9_9RHOB</name>
<comment type="subcellular location">
    <subcellularLocation>
        <location evidence="1">Membrane</location>
    </subcellularLocation>
</comment>
<organism evidence="7 8">
    <name type="scientific">Cereibacter azotoformans</name>
    <dbReference type="NCBI Taxonomy" id="43057"/>
    <lineage>
        <taxon>Bacteria</taxon>
        <taxon>Pseudomonadati</taxon>
        <taxon>Pseudomonadota</taxon>
        <taxon>Alphaproteobacteria</taxon>
        <taxon>Rhodobacterales</taxon>
        <taxon>Paracoccaceae</taxon>
        <taxon>Cereibacter</taxon>
    </lineage>
</organism>
<dbReference type="GO" id="GO:0008658">
    <property type="term" value="F:penicillin binding"/>
    <property type="evidence" value="ECO:0007669"/>
    <property type="project" value="InterPro"/>
</dbReference>
<keyword evidence="7" id="KW-0131">Cell cycle</keyword>
<gene>
    <name evidence="7" type="ORF">C8J28_10957</name>
</gene>
<keyword evidence="4" id="KW-0812">Transmembrane</keyword>
<dbReference type="GO" id="GO:0051301">
    <property type="term" value="P:cell division"/>
    <property type="evidence" value="ECO:0007669"/>
    <property type="project" value="UniProtKB-KW"/>
</dbReference>
<evidence type="ECO:0000259" key="6">
    <source>
        <dbReference type="Pfam" id="PF03717"/>
    </source>
</evidence>
<dbReference type="AlphaFoldDB" id="A0A2T5K6Q9"/>
<proteinExistence type="predicted"/>
<evidence type="ECO:0000259" key="5">
    <source>
        <dbReference type="Pfam" id="PF00905"/>
    </source>
</evidence>
<sequence>MIRTPLRPLARILEARAKGENPDSIERENRRLRHEAMRDKARNRAEGRLLLLGLSFFLAFSVIGARMGLLASTQPMEPRAAATGAEILNQRGDITDRAGRILATNLLTHSLYAHPHDMVDPVRVARELAGIFPELKEEDLVKRFTDGRRFLWIRKKLSPEQMQQVHDIGDPGLLFGPREMRLYPNGRLAAHVLGGASFGAEGVHSAEVIGTAGIEKALDARLRDPAMAGEPLALSIDLTIQAAITEVLGAGKTMMNAKGAAAILMEARSGEILAMASLPDFDPNDRPAPLVEKTADPGDSPLFNRAVQGVYELGSTFKIFTVAQAMELGLVNAQTLVDANAPMRWGRFLIKEFRNHNYGPLLTATDVIVKSSNVGTARLALQIGGLRQQAFLKSLGFFDPTPVELIEAPYARPLVPAKWPEITTITTSYGHGLAASPMHLAAAYGAIANGGIMVRPTLVHQENRPQGERAMRPEVARDSLSMLRQVVTRGTASYGDVVGYEVAGKTGTADKPNPRGGYHHDKVVNTFAAIFPASDPQYVLIVTLDEPVETSGPQPRRTAGYTAVPVAAEIIRRTAPLLGLRPKVEAPAVDRVTAVRN</sequence>
<dbReference type="InterPro" id="IPR050515">
    <property type="entry name" value="Beta-lactam/transpept"/>
</dbReference>
<dbReference type="OrthoDB" id="9789078at2"/>
<keyword evidence="2" id="KW-0378">Hydrolase</keyword>
<evidence type="ECO:0000313" key="8">
    <source>
        <dbReference type="Proteomes" id="UP000244060"/>
    </source>
</evidence>